<evidence type="ECO:0000313" key="1">
    <source>
        <dbReference type="EMBL" id="RLZ06511.1"/>
    </source>
</evidence>
<dbReference type="AlphaFoldDB" id="A0A3L9M171"/>
<dbReference type="EMBL" id="RDOJ01000026">
    <property type="protein sequence ID" value="RLZ06511.1"/>
    <property type="molecule type" value="Genomic_DNA"/>
</dbReference>
<proteinExistence type="predicted"/>
<dbReference type="OrthoDB" id="1441899at2"/>
<gene>
    <name evidence="1" type="ORF">EAH69_13320</name>
</gene>
<sequence length="139" mass="16198">MIKRIILFLIIAISFVGCKEEKEDKSYGVLTHEDVLSIEESSVFSFESIIYQGKFKGEYFDQIIELELEENGDFTIFYKNNKIKGEWYKKDDGSLMEFDSKKQLPFQFLKWSDNSTIMILNSDGTADDEGGNYLTRIEK</sequence>
<keyword evidence="2" id="KW-1185">Reference proteome</keyword>
<accession>A0A3L9M171</accession>
<protein>
    <recommendedName>
        <fullName evidence="3">Copper resistance protein NlpE</fullName>
    </recommendedName>
</protein>
<dbReference type="PROSITE" id="PS51257">
    <property type="entry name" value="PROKAR_LIPOPROTEIN"/>
    <property type="match status" value="1"/>
</dbReference>
<comment type="caution">
    <text evidence="1">The sequence shown here is derived from an EMBL/GenBank/DDBJ whole genome shotgun (WGS) entry which is preliminary data.</text>
</comment>
<dbReference type="Proteomes" id="UP000275348">
    <property type="component" value="Unassembled WGS sequence"/>
</dbReference>
<evidence type="ECO:0000313" key="2">
    <source>
        <dbReference type="Proteomes" id="UP000275348"/>
    </source>
</evidence>
<dbReference type="RefSeq" id="WP_121935709.1">
    <property type="nucleotide sequence ID" value="NZ_RDOJ01000026.1"/>
</dbReference>
<name>A0A3L9M171_9FLAO</name>
<organism evidence="1 2">
    <name type="scientific">Faecalibacter macacae</name>
    <dbReference type="NCBI Taxonomy" id="1859289"/>
    <lineage>
        <taxon>Bacteria</taxon>
        <taxon>Pseudomonadati</taxon>
        <taxon>Bacteroidota</taxon>
        <taxon>Flavobacteriia</taxon>
        <taxon>Flavobacteriales</taxon>
        <taxon>Weeksellaceae</taxon>
        <taxon>Faecalibacter</taxon>
    </lineage>
</organism>
<reference evidence="1 2" key="1">
    <citation type="submission" date="2018-10" db="EMBL/GenBank/DDBJ databases">
        <authorList>
            <person name="Chen X."/>
        </authorList>
    </citation>
    <scope>NUCLEOTIDE SEQUENCE [LARGE SCALE GENOMIC DNA]</scope>
    <source>
        <strain evidence="1 2">YIM 102668</strain>
    </source>
</reference>
<evidence type="ECO:0008006" key="3">
    <source>
        <dbReference type="Google" id="ProtNLM"/>
    </source>
</evidence>